<dbReference type="SUPFAM" id="SSF55486">
    <property type="entry name" value="Metalloproteases ('zincins'), catalytic domain"/>
    <property type="match status" value="1"/>
</dbReference>
<dbReference type="PROSITE" id="PS51885">
    <property type="entry name" value="NEPRILYSIN"/>
    <property type="match status" value="1"/>
</dbReference>
<dbReference type="Gene3D" id="3.40.390.10">
    <property type="entry name" value="Collagenase (Catalytic Domain)"/>
    <property type="match status" value="1"/>
</dbReference>
<proteinExistence type="predicted"/>
<comment type="caution">
    <text evidence="2">The sequence shown here is derived from an EMBL/GenBank/DDBJ whole genome shotgun (WGS) entry which is preliminary data.</text>
</comment>
<evidence type="ECO:0000313" key="3">
    <source>
        <dbReference type="Proteomes" id="UP000252519"/>
    </source>
</evidence>
<dbReference type="InterPro" id="IPR000718">
    <property type="entry name" value="Peptidase_M13"/>
</dbReference>
<dbReference type="STRING" id="29170.A0A368F1P4"/>
<accession>A0A368F1P4</accession>
<reference evidence="2 3" key="1">
    <citation type="submission" date="2014-10" db="EMBL/GenBank/DDBJ databases">
        <title>Draft genome of the hookworm Ancylostoma caninum.</title>
        <authorList>
            <person name="Mitreva M."/>
        </authorList>
    </citation>
    <scope>NUCLEOTIDE SEQUENCE [LARGE SCALE GENOMIC DNA]</scope>
    <source>
        <strain evidence="2 3">Baltimore</strain>
    </source>
</reference>
<feature type="domain" description="Peptidase M13 C-terminal" evidence="1">
    <location>
        <begin position="10"/>
        <end position="76"/>
    </location>
</feature>
<dbReference type="EMBL" id="JOJR01009590">
    <property type="protein sequence ID" value="RCN26016.1"/>
    <property type="molecule type" value="Genomic_DNA"/>
</dbReference>
<dbReference type="OrthoDB" id="5871609at2759"/>
<keyword evidence="3" id="KW-1185">Reference proteome</keyword>
<dbReference type="Proteomes" id="UP000252519">
    <property type="component" value="Unassembled WGS sequence"/>
</dbReference>
<dbReference type="AlphaFoldDB" id="A0A368F1P4"/>
<dbReference type="GO" id="GO:0006508">
    <property type="term" value="P:proteolysis"/>
    <property type="evidence" value="ECO:0007669"/>
    <property type="project" value="InterPro"/>
</dbReference>
<dbReference type="Pfam" id="PF01431">
    <property type="entry name" value="Peptidase_M13"/>
    <property type="match status" value="1"/>
</dbReference>
<organism evidence="2 3">
    <name type="scientific">Ancylostoma caninum</name>
    <name type="common">Dog hookworm</name>
    <dbReference type="NCBI Taxonomy" id="29170"/>
    <lineage>
        <taxon>Eukaryota</taxon>
        <taxon>Metazoa</taxon>
        <taxon>Ecdysozoa</taxon>
        <taxon>Nematoda</taxon>
        <taxon>Chromadorea</taxon>
        <taxon>Rhabditida</taxon>
        <taxon>Rhabditina</taxon>
        <taxon>Rhabditomorpha</taxon>
        <taxon>Strongyloidea</taxon>
        <taxon>Ancylostomatidae</taxon>
        <taxon>Ancylostomatinae</taxon>
        <taxon>Ancylostoma</taxon>
    </lineage>
</organism>
<evidence type="ECO:0000313" key="2">
    <source>
        <dbReference type="EMBL" id="RCN26016.1"/>
    </source>
</evidence>
<sequence length="80" mass="9172">LVRNTPTSLGVYVDPHANFVEWLGPEFYEQFKERTACLVRMYDESKIDGFNFKVNGQSTLEENIADNEGAKLAFKVSLPW</sequence>
<gene>
    <name evidence="2" type="ORF">ANCCAN_28266</name>
</gene>
<dbReference type="InterPro" id="IPR024079">
    <property type="entry name" value="MetalloPept_cat_dom_sf"/>
</dbReference>
<evidence type="ECO:0000259" key="1">
    <source>
        <dbReference type="Pfam" id="PF01431"/>
    </source>
</evidence>
<protein>
    <recommendedName>
        <fullName evidence="1">Peptidase M13 C-terminal domain-containing protein</fullName>
    </recommendedName>
</protein>
<feature type="non-terminal residue" evidence="2">
    <location>
        <position position="1"/>
    </location>
</feature>
<dbReference type="InterPro" id="IPR018497">
    <property type="entry name" value="Peptidase_M13_C"/>
</dbReference>
<dbReference type="GO" id="GO:0004222">
    <property type="term" value="F:metalloendopeptidase activity"/>
    <property type="evidence" value="ECO:0007669"/>
    <property type="project" value="InterPro"/>
</dbReference>
<name>A0A368F1P4_ANCCA</name>